<feature type="binding site" evidence="10">
    <location>
        <position position="87"/>
    </location>
    <ligand>
        <name>Mg(2+)</name>
        <dbReference type="ChEBI" id="CHEBI:18420"/>
    </ligand>
</feature>
<dbReference type="FunFam" id="3.90.79.10:FF:000009">
    <property type="entry name" value="Isopentenyl-diphosphate Delta-isomerase"/>
    <property type="match status" value="1"/>
</dbReference>
<name>A0A975PZ15_9MYCO</name>
<evidence type="ECO:0000313" key="13">
    <source>
        <dbReference type="EMBL" id="QUR69896.1"/>
    </source>
</evidence>
<organism evidence="13 14">
    <name type="scientific">Mycobacterium spongiae</name>
    <dbReference type="NCBI Taxonomy" id="886343"/>
    <lineage>
        <taxon>Bacteria</taxon>
        <taxon>Bacillati</taxon>
        <taxon>Actinomycetota</taxon>
        <taxon>Actinomycetes</taxon>
        <taxon>Mycobacteriales</taxon>
        <taxon>Mycobacteriaceae</taxon>
        <taxon>Mycobacterium</taxon>
    </lineage>
</organism>
<evidence type="ECO:0000256" key="2">
    <source>
        <dbReference type="ARBA" id="ARBA00007579"/>
    </source>
</evidence>
<dbReference type="GO" id="GO:0005737">
    <property type="term" value="C:cytoplasm"/>
    <property type="evidence" value="ECO:0007669"/>
    <property type="project" value="UniProtKB-SubCell"/>
</dbReference>
<keyword evidence="6 10" id="KW-0460">Magnesium</keyword>
<evidence type="ECO:0000256" key="1">
    <source>
        <dbReference type="ARBA" id="ARBA00004826"/>
    </source>
</evidence>
<dbReference type="PIRSF" id="PIRSF018427">
    <property type="entry name" value="Isopntndiph_ism"/>
    <property type="match status" value="1"/>
</dbReference>
<keyword evidence="4 10" id="KW-0963">Cytoplasm</keyword>
<dbReference type="AlphaFoldDB" id="A0A975PZ15"/>
<evidence type="ECO:0000259" key="12">
    <source>
        <dbReference type="PROSITE" id="PS51462"/>
    </source>
</evidence>
<comment type="function">
    <text evidence="10">Catalyzes the 1,3-allylic rearrangement of the homoallylic substrate isopentenyl (IPP) to its highly electrophilic allylic isomer, dimethylallyl diphosphate (DMAPP).</text>
</comment>
<comment type="pathway">
    <text evidence="1 10">Isoprenoid biosynthesis; dimethylallyl diphosphate biosynthesis; dimethylallyl diphosphate from isopentenyl diphosphate: step 1/1.</text>
</comment>
<feature type="domain" description="Nudix hydrolase" evidence="12">
    <location>
        <begin position="30"/>
        <end position="165"/>
    </location>
</feature>
<reference evidence="13" key="1">
    <citation type="submission" date="2019-12" db="EMBL/GenBank/DDBJ databases">
        <title>Mycobacterium spongiae sp. nov.</title>
        <authorList>
            <person name="Stinear T."/>
        </authorList>
    </citation>
    <scope>NUCLEOTIDE SEQUENCE</scope>
    <source>
        <strain evidence="13">FSD4b-SM</strain>
    </source>
</reference>
<dbReference type="Gene3D" id="3.90.79.10">
    <property type="entry name" value="Nucleoside Triphosphate Pyrophosphohydrolase"/>
    <property type="match status" value="1"/>
</dbReference>
<evidence type="ECO:0000256" key="7">
    <source>
        <dbReference type="ARBA" id="ARBA00023211"/>
    </source>
</evidence>
<dbReference type="HAMAP" id="MF_00202">
    <property type="entry name" value="Idi"/>
    <property type="match status" value="1"/>
</dbReference>
<evidence type="ECO:0000256" key="9">
    <source>
        <dbReference type="ARBA" id="ARBA00023235"/>
    </source>
</evidence>
<comment type="cofactor">
    <cofactor evidence="10">
        <name>Mn(2+)</name>
        <dbReference type="ChEBI" id="CHEBI:29035"/>
    </cofactor>
    <text evidence="10">Binds 1 Mn(2+) ion per subunit.</text>
</comment>
<keyword evidence="5 10" id="KW-0479">Metal-binding</keyword>
<feature type="active site" evidence="10 11">
    <location>
        <position position="67"/>
    </location>
</feature>
<feature type="binding site" evidence="10">
    <location>
        <position position="116"/>
    </location>
    <ligand>
        <name>Mn(2+)</name>
        <dbReference type="ChEBI" id="CHEBI:29035"/>
    </ligand>
</feature>
<dbReference type="GO" id="GO:0008299">
    <property type="term" value="P:isoprenoid biosynthetic process"/>
    <property type="evidence" value="ECO:0007669"/>
    <property type="project" value="UniProtKB-UniRule"/>
</dbReference>
<feature type="binding site" evidence="10">
    <location>
        <position position="32"/>
    </location>
    <ligand>
        <name>Mn(2+)</name>
        <dbReference type="ChEBI" id="CHEBI:29035"/>
    </ligand>
</feature>
<evidence type="ECO:0000256" key="11">
    <source>
        <dbReference type="PIRSR" id="PIRSR018427-1"/>
    </source>
</evidence>
<feature type="active site" evidence="10 11">
    <location>
        <position position="116"/>
    </location>
</feature>
<dbReference type="Pfam" id="PF00293">
    <property type="entry name" value="NUDIX"/>
    <property type="match status" value="1"/>
</dbReference>
<dbReference type="RefSeq" id="WP_211699563.1">
    <property type="nucleotide sequence ID" value="NZ_CP046600.1"/>
</dbReference>
<feature type="binding site" evidence="10">
    <location>
        <position position="114"/>
    </location>
    <ligand>
        <name>Mn(2+)</name>
        <dbReference type="ChEBI" id="CHEBI:29035"/>
    </ligand>
</feature>
<evidence type="ECO:0000256" key="10">
    <source>
        <dbReference type="HAMAP-Rule" id="MF_00202"/>
    </source>
</evidence>
<feature type="binding site" evidence="10">
    <location>
        <position position="25"/>
    </location>
    <ligand>
        <name>Mn(2+)</name>
        <dbReference type="ChEBI" id="CHEBI:29035"/>
    </ligand>
</feature>
<dbReference type="PANTHER" id="PTHR10885">
    <property type="entry name" value="ISOPENTENYL-DIPHOSPHATE DELTA-ISOMERASE"/>
    <property type="match status" value="1"/>
</dbReference>
<dbReference type="SUPFAM" id="SSF55811">
    <property type="entry name" value="Nudix"/>
    <property type="match status" value="1"/>
</dbReference>
<gene>
    <name evidence="10" type="primary">idi</name>
    <name evidence="13" type="ORF">F6B93_17100</name>
</gene>
<evidence type="ECO:0000256" key="5">
    <source>
        <dbReference type="ARBA" id="ARBA00022723"/>
    </source>
</evidence>
<dbReference type="GO" id="GO:0046872">
    <property type="term" value="F:metal ion binding"/>
    <property type="evidence" value="ECO:0007669"/>
    <property type="project" value="UniProtKB-KW"/>
</dbReference>
<dbReference type="CDD" id="cd02885">
    <property type="entry name" value="NUDIX_IPP_Isomerase"/>
    <property type="match status" value="1"/>
</dbReference>
<dbReference type="GO" id="GO:0004452">
    <property type="term" value="F:isopentenyl-diphosphate delta-isomerase activity"/>
    <property type="evidence" value="ECO:0007669"/>
    <property type="project" value="UniProtKB-UniRule"/>
</dbReference>
<dbReference type="EC" id="5.3.3.2" evidence="3 10"/>
<dbReference type="GO" id="GO:0050992">
    <property type="term" value="P:dimethylallyl diphosphate biosynthetic process"/>
    <property type="evidence" value="ECO:0007669"/>
    <property type="project" value="UniProtKB-UniRule"/>
</dbReference>
<comment type="subcellular location">
    <subcellularLocation>
        <location evidence="10">Cytoplasm</location>
    </subcellularLocation>
</comment>
<comment type="similarity">
    <text evidence="2 10">Belongs to the IPP isomerase type 1 family.</text>
</comment>
<sequence>MSVEQVVLLDERGGAVGVADKATVHTSDTPLHLAFSSYVFDAEDRVLITQRAAAKRTWPGVWTNSCCGHPLPGESLPDAIRRRLADELRLRVDRVDLILPEFRYRATMADGIVENEICPVYRVHSDQQPRPNSDEVDAVRWVPWEQFVSEASAGHITPLSPWCRSQLDLLTALGPRPAWWRVADDSRLPMAARPNTPRTGETGNL</sequence>
<dbReference type="InterPro" id="IPR011876">
    <property type="entry name" value="IsopentenylPP_isomerase_typ1"/>
</dbReference>
<dbReference type="InterPro" id="IPR056375">
    <property type="entry name" value="Idi_bact"/>
</dbReference>
<dbReference type="PROSITE" id="PS51462">
    <property type="entry name" value="NUDIX"/>
    <property type="match status" value="1"/>
</dbReference>
<dbReference type="PANTHER" id="PTHR10885:SF0">
    <property type="entry name" value="ISOPENTENYL-DIPHOSPHATE DELTA-ISOMERASE"/>
    <property type="match status" value="1"/>
</dbReference>
<feature type="binding site" evidence="10">
    <location>
        <position position="69"/>
    </location>
    <ligand>
        <name>Mn(2+)</name>
        <dbReference type="ChEBI" id="CHEBI:29035"/>
    </ligand>
</feature>
<evidence type="ECO:0000256" key="6">
    <source>
        <dbReference type="ARBA" id="ARBA00022842"/>
    </source>
</evidence>
<keyword evidence="14" id="KW-1185">Reference proteome</keyword>
<dbReference type="KEGG" id="mspg:F6B93_17100"/>
<dbReference type="InterPro" id="IPR000086">
    <property type="entry name" value="NUDIX_hydrolase_dom"/>
</dbReference>
<dbReference type="InterPro" id="IPR015797">
    <property type="entry name" value="NUDIX_hydrolase-like_dom_sf"/>
</dbReference>
<evidence type="ECO:0000256" key="8">
    <source>
        <dbReference type="ARBA" id="ARBA00023229"/>
    </source>
</evidence>
<proteinExistence type="inferred from homology"/>
<accession>A0A975PZ15</accession>
<dbReference type="NCBIfam" id="TIGR02150">
    <property type="entry name" value="IPP_isom_1"/>
    <property type="match status" value="1"/>
</dbReference>
<evidence type="ECO:0000256" key="3">
    <source>
        <dbReference type="ARBA" id="ARBA00012057"/>
    </source>
</evidence>
<comment type="cofactor">
    <cofactor evidence="10">
        <name>Mg(2+)</name>
        <dbReference type="ChEBI" id="CHEBI:18420"/>
    </cofactor>
    <text evidence="10">Binds 1 Mg(2+) ion per subunit. The magnesium ion binds only when substrate is bound.</text>
</comment>
<keyword evidence="8 10" id="KW-0414">Isoprene biosynthesis</keyword>
<evidence type="ECO:0000313" key="14">
    <source>
        <dbReference type="Proteomes" id="UP000682202"/>
    </source>
</evidence>
<keyword evidence="9 10" id="KW-0413">Isomerase</keyword>
<keyword evidence="7 10" id="KW-0464">Manganese</keyword>
<dbReference type="Proteomes" id="UP000682202">
    <property type="component" value="Chromosome"/>
</dbReference>
<comment type="catalytic activity">
    <reaction evidence="10">
        <text>isopentenyl diphosphate = dimethylallyl diphosphate</text>
        <dbReference type="Rhea" id="RHEA:23284"/>
        <dbReference type="ChEBI" id="CHEBI:57623"/>
        <dbReference type="ChEBI" id="CHEBI:128769"/>
        <dbReference type="EC" id="5.3.3.2"/>
    </reaction>
</comment>
<evidence type="ECO:0000256" key="4">
    <source>
        <dbReference type="ARBA" id="ARBA00022490"/>
    </source>
</evidence>
<dbReference type="EMBL" id="CP046600">
    <property type="protein sequence ID" value="QUR69896.1"/>
    <property type="molecule type" value="Genomic_DNA"/>
</dbReference>
<dbReference type="NCBIfam" id="NF002995">
    <property type="entry name" value="PRK03759.1"/>
    <property type="match status" value="1"/>
</dbReference>
<protein>
    <recommendedName>
        <fullName evidence="3 10">Isopentenyl-diphosphate Delta-isomerase</fullName>
        <shortName evidence="10">IPP isomerase</shortName>
        <ecNumber evidence="3 10">5.3.3.2</ecNumber>
    </recommendedName>
    <alternativeName>
        <fullName evidence="10">IPP:DMAPP isomerase</fullName>
    </alternativeName>
    <alternativeName>
        <fullName evidence="10">Isopentenyl pyrophosphate isomerase</fullName>
    </alternativeName>
</protein>